<dbReference type="STRING" id="869209.Tresu_2416"/>
<reference evidence="7" key="2">
    <citation type="submission" date="2011-04" db="EMBL/GenBank/DDBJ databases">
        <title>The complete genome of chromosome of Treponema succinifaciens DSM 2489.</title>
        <authorList>
            <person name="Lucas S."/>
            <person name="Copeland A."/>
            <person name="Lapidus A."/>
            <person name="Bruce D."/>
            <person name="Goodwin L."/>
            <person name="Pitluck S."/>
            <person name="Peters L."/>
            <person name="Kyrpides N."/>
            <person name="Mavromatis K."/>
            <person name="Ivanova N."/>
            <person name="Ovchinnikova G."/>
            <person name="Teshima H."/>
            <person name="Detter J.C."/>
            <person name="Tapia R."/>
            <person name="Han C."/>
            <person name="Land M."/>
            <person name="Hauser L."/>
            <person name="Markowitz V."/>
            <person name="Cheng J.-F."/>
            <person name="Hugenholtz P."/>
            <person name="Woyke T."/>
            <person name="Wu D."/>
            <person name="Gronow S."/>
            <person name="Wellnitz S."/>
            <person name="Brambilla E."/>
            <person name="Klenk H.-P."/>
            <person name="Eisen J.A."/>
        </authorList>
    </citation>
    <scope>NUCLEOTIDE SEQUENCE [LARGE SCALE GENOMIC DNA]</scope>
    <source>
        <strain evidence="7">ATCC 33096 / DSM 2489 / 6091</strain>
    </source>
</reference>
<reference evidence="6 7" key="1">
    <citation type="journal article" date="2011" name="Stand. Genomic Sci.">
        <title>Complete genome sequence of Treponema succinifaciens type strain (6091).</title>
        <authorList>
            <person name="Han C."/>
            <person name="Gronow S."/>
            <person name="Teshima H."/>
            <person name="Lapidus A."/>
            <person name="Nolan M."/>
            <person name="Lucas S."/>
            <person name="Hammon N."/>
            <person name="Deshpande S."/>
            <person name="Cheng J.F."/>
            <person name="Zeytun A."/>
            <person name="Tapia R."/>
            <person name="Goodwin L."/>
            <person name="Pitluck S."/>
            <person name="Liolios K."/>
            <person name="Pagani I."/>
            <person name="Ivanova N."/>
            <person name="Mavromatis K."/>
            <person name="Mikhailova N."/>
            <person name="Huntemann M."/>
            <person name="Pati A."/>
            <person name="Chen A."/>
            <person name="Palaniappan K."/>
            <person name="Land M."/>
            <person name="Hauser L."/>
            <person name="Brambilla E.M."/>
            <person name="Rohde M."/>
            <person name="Goker M."/>
            <person name="Woyke T."/>
            <person name="Bristow J."/>
            <person name="Eisen J.A."/>
            <person name="Markowitz V."/>
            <person name="Hugenholtz P."/>
            <person name="Kyrpides N.C."/>
            <person name="Klenk H.P."/>
            <person name="Detter J.C."/>
        </authorList>
    </citation>
    <scope>NUCLEOTIDE SEQUENCE [LARGE SCALE GENOMIC DNA]</scope>
    <source>
        <strain evidence="7">ATCC 33096 / DSM 2489 / 6091</strain>
    </source>
</reference>
<dbReference type="InterPro" id="IPR037187">
    <property type="entry name" value="DnaK_N"/>
</dbReference>
<evidence type="ECO:0000256" key="4">
    <source>
        <dbReference type="PROSITE-ProRule" id="PRU00510"/>
    </source>
</evidence>
<keyword evidence="7" id="KW-1185">Reference proteome</keyword>
<evidence type="ECO:0000259" key="5">
    <source>
        <dbReference type="Pfam" id="PF01258"/>
    </source>
</evidence>
<accession>F2NTU6</accession>
<evidence type="ECO:0000313" key="6">
    <source>
        <dbReference type="EMBL" id="AEB15278.1"/>
    </source>
</evidence>
<evidence type="ECO:0000256" key="1">
    <source>
        <dbReference type="ARBA" id="ARBA00022723"/>
    </source>
</evidence>
<dbReference type="AlphaFoldDB" id="F2NTU6"/>
<name>F2NTU6_TRES6</name>
<dbReference type="InterPro" id="IPR020460">
    <property type="entry name" value="Znf_C4-type_bac"/>
</dbReference>
<dbReference type="PANTHER" id="PTHR33823:SF4">
    <property type="entry name" value="GENERAL STRESS PROTEIN 16O"/>
    <property type="match status" value="1"/>
</dbReference>
<feature type="zinc finger region" description="dksA C4-type" evidence="4">
    <location>
        <begin position="85"/>
        <end position="109"/>
    </location>
</feature>
<evidence type="ECO:0000256" key="3">
    <source>
        <dbReference type="ARBA" id="ARBA00022833"/>
    </source>
</evidence>
<dbReference type="eggNOG" id="COG1734">
    <property type="taxonomic scope" value="Bacteria"/>
</dbReference>
<dbReference type="SUPFAM" id="SSF57716">
    <property type="entry name" value="Glucocorticoid receptor-like (DNA-binding domain)"/>
    <property type="match status" value="1"/>
</dbReference>
<sequence length="118" mass="13481">MKKEFVDKQKKKLIAERNEILDSLAGRNEQLTKLVDTLESGDDVDIASDTIDRTLLNSLGEADQRRLTMIDRALDRIRQETYGQCLSCGKQIPEARLEALPYAVLCVECQAKEERKNR</sequence>
<evidence type="ECO:0000256" key="2">
    <source>
        <dbReference type="ARBA" id="ARBA00022771"/>
    </source>
</evidence>
<dbReference type="GeneID" id="302999530"/>
<dbReference type="EMBL" id="CP002631">
    <property type="protein sequence ID" value="AEB15278.1"/>
    <property type="molecule type" value="Genomic_DNA"/>
</dbReference>
<dbReference type="HOGENOM" id="CLU_043144_4_1_12"/>
<dbReference type="Gene3D" id="1.20.120.910">
    <property type="entry name" value="DksA, coiled-coil domain"/>
    <property type="match status" value="1"/>
</dbReference>
<keyword evidence="1" id="KW-0479">Metal-binding</keyword>
<dbReference type="KEGG" id="tsu:Tresu_2416"/>
<dbReference type="Pfam" id="PF01258">
    <property type="entry name" value="zf-dskA_traR"/>
    <property type="match status" value="1"/>
</dbReference>
<evidence type="ECO:0000313" key="7">
    <source>
        <dbReference type="Proteomes" id="UP000006852"/>
    </source>
</evidence>
<dbReference type="PRINTS" id="PR00618">
    <property type="entry name" value="DKSAZNFINGER"/>
</dbReference>
<protein>
    <submittedName>
        <fullName evidence="6">Transcriptional regulator, TraR/DksA family</fullName>
    </submittedName>
</protein>
<feature type="domain" description="Zinc finger DksA/TraR C4-type" evidence="5">
    <location>
        <begin position="81"/>
        <end position="115"/>
    </location>
</feature>
<dbReference type="InterPro" id="IPR000962">
    <property type="entry name" value="Znf_DskA_TraR"/>
</dbReference>
<gene>
    <name evidence="6" type="ordered locus">Tresu_2416</name>
</gene>
<keyword evidence="3" id="KW-0862">Zinc</keyword>
<dbReference type="RefSeq" id="WP_013702529.1">
    <property type="nucleotide sequence ID" value="NC_015385.1"/>
</dbReference>
<dbReference type="Proteomes" id="UP000006852">
    <property type="component" value="Chromosome"/>
</dbReference>
<dbReference type="SUPFAM" id="SSF109635">
    <property type="entry name" value="DnaK suppressor protein DksA, alpha-hairpin domain"/>
    <property type="match status" value="1"/>
</dbReference>
<dbReference type="OrthoDB" id="9811543at2"/>
<dbReference type="GO" id="GO:0008270">
    <property type="term" value="F:zinc ion binding"/>
    <property type="evidence" value="ECO:0007669"/>
    <property type="project" value="UniProtKB-KW"/>
</dbReference>
<keyword evidence="2" id="KW-0863">Zinc-finger</keyword>
<proteinExistence type="predicted"/>
<dbReference type="PANTHER" id="PTHR33823">
    <property type="entry name" value="RNA POLYMERASE-BINDING TRANSCRIPTION FACTOR DKSA-RELATED"/>
    <property type="match status" value="1"/>
</dbReference>
<dbReference type="PROSITE" id="PS51128">
    <property type="entry name" value="ZF_DKSA_2"/>
    <property type="match status" value="1"/>
</dbReference>
<organism evidence="6 7">
    <name type="scientific">Treponema succinifaciens (strain ATCC 33096 / DSM 2489 / 6091)</name>
    <dbReference type="NCBI Taxonomy" id="869209"/>
    <lineage>
        <taxon>Bacteria</taxon>
        <taxon>Pseudomonadati</taxon>
        <taxon>Spirochaetota</taxon>
        <taxon>Spirochaetia</taxon>
        <taxon>Spirochaetales</taxon>
        <taxon>Treponemataceae</taxon>
        <taxon>Treponema</taxon>
    </lineage>
</organism>